<comment type="caution">
    <text evidence="5">The sequence shown here is derived from an EMBL/GenBank/DDBJ whole genome shotgun (WGS) entry which is preliminary data.</text>
</comment>
<evidence type="ECO:0000313" key="5">
    <source>
        <dbReference type="EMBL" id="KAH8040340.1"/>
    </source>
</evidence>
<feature type="compositionally biased region" description="Acidic residues" evidence="3">
    <location>
        <begin position="21"/>
        <end position="30"/>
    </location>
</feature>
<dbReference type="EMBL" id="JABSTU010000001">
    <property type="protein sequence ID" value="KAH8040340.1"/>
    <property type="molecule type" value="Genomic_DNA"/>
</dbReference>
<sequence>MSTEKSRFQVAKVDYVNEAMAPDDDDDDVPETPTAASMGGAPPQCLVTSASASPTELTNYGTVYDTVNVKSLLHYTHEALPRVDHYRNIMSVHGHVSRPTLDELHYSGTRIHRGTHAGTDFTKGVDENGPNNHTRCGGLAVIVLDC</sequence>
<reference evidence="5" key="1">
    <citation type="journal article" date="2020" name="Cell">
        <title>Large-Scale Comparative Analyses of Tick Genomes Elucidate Their Genetic Diversity and Vector Capacities.</title>
        <authorList>
            <consortium name="Tick Genome and Microbiome Consortium (TIGMIC)"/>
            <person name="Jia N."/>
            <person name="Wang J."/>
            <person name="Shi W."/>
            <person name="Du L."/>
            <person name="Sun Y."/>
            <person name="Zhan W."/>
            <person name="Jiang J.F."/>
            <person name="Wang Q."/>
            <person name="Zhang B."/>
            <person name="Ji P."/>
            <person name="Bell-Sakyi L."/>
            <person name="Cui X.M."/>
            <person name="Yuan T.T."/>
            <person name="Jiang B.G."/>
            <person name="Yang W.F."/>
            <person name="Lam T.T."/>
            <person name="Chang Q.C."/>
            <person name="Ding S.J."/>
            <person name="Wang X.J."/>
            <person name="Zhu J.G."/>
            <person name="Ruan X.D."/>
            <person name="Zhao L."/>
            <person name="Wei J.T."/>
            <person name="Ye R.Z."/>
            <person name="Que T.C."/>
            <person name="Du C.H."/>
            <person name="Zhou Y.H."/>
            <person name="Cheng J.X."/>
            <person name="Dai P.F."/>
            <person name="Guo W.B."/>
            <person name="Han X.H."/>
            <person name="Huang E.J."/>
            <person name="Li L.F."/>
            <person name="Wei W."/>
            <person name="Gao Y.C."/>
            <person name="Liu J.Z."/>
            <person name="Shao H.Z."/>
            <person name="Wang X."/>
            <person name="Wang C.C."/>
            <person name="Yang T.C."/>
            <person name="Huo Q.B."/>
            <person name="Li W."/>
            <person name="Chen H.Y."/>
            <person name="Chen S.E."/>
            <person name="Zhou L.G."/>
            <person name="Ni X.B."/>
            <person name="Tian J.H."/>
            <person name="Sheng Y."/>
            <person name="Liu T."/>
            <person name="Pan Y.S."/>
            <person name="Xia L.Y."/>
            <person name="Li J."/>
            <person name="Zhao F."/>
            <person name="Cao W.C."/>
        </authorList>
    </citation>
    <scope>NUCLEOTIDE SEQUENCE</scope>
    <source>
        <strain evidence="5">Rmic-2018</strain>
    </source>
</reference>
<proteinExistence type="predicted"/>
<comment type="subcellular location">
    <subcellularLocation>
        <location evidence="1">Cell membrane</location>
        <topology evidence="1">Multi-pass membrane protein</topology>
    </subcellularLocation>
</comment>
<dbReference type="Proteomes" id="UP000821866">
    <property type="component" value="Chromosome 1"/>
</dbReference>
<name>A0A9J6F1K5_RHIMP</name>
<dbReference type="GO" id="GO:0005886">
    <property type="term" value="C:plasma membrane"/>
    <property type="evidence" value="ECO:0007669"/>
    <property type="project" value="UniProtKB-SubCell"/>
</dbReference>
<evidence type="ECO:0000259" key="4">
    <source>
        <dbReference type="Pfam" id="PF08403"/>
    </source>
</evidence>
<evidence type="ECO:0000256" key="2">
    <source>
        <dbReference type="ARBA" id="ARBA00022448"/>
    </source>
</evidence>
<dbReference type="AlphaFoldDB" id="A0A9J6F1K5"/>
<dbReference type="VEuPathDB" id="VectorBase:LOC119188311"/>
<reference evidence="5" key="2">
    <citation type="submission" date="2021-09" db="EMBL/GenBank/DDBJ databases">
        <authorList>
            <person name="Jia N."/>
            <person name="Wang J."/>
            <person name="Shi W."/>
            <person name="Du L."/>
            <person name="Sun Y."/>
            <person name="Zhan W."/>
            <person name="Jiang J."/>
            <person name="Wang Q."/>
            <person name="Zhang B."/>
            <person name="Ji P."/>
            <person name="Sakyi L.B."/>
            <person name="Cui X."/>
            <person name="Yuan T."/>
            <person name="Jiang B."/>
            <person name="Yang W."/>
            <person name="Lam T.T.-Y."/>
            <person name="Chang Q."/>
            <person name="Ding S."/>
            <person name="Wang X."/>
            <person name="Zhu J."/>
            <person name="Ruan X."/>
            <person name="Zhao L."/>
            <person name="Wei J."/>
            <person name="Que T."/>
            <person name="Du C."/>
            <person name="Cheng J."/>
            <person name="Dai P."/>
            <person name="Han X."/>
            <person name="Huang E."/>
            <person name="Gao Y."/>
            <person name="Liu J."/>
            <person name="Shao H."/>
            <person name="Ye R."/>
            <person name="Li L."/>
            <person name="Wei W."/>
            <person name="Wang X."/>
            <person name="Wang C."/>
            <person name="Huo Q."/>
            <person name="Li W."/>
            <person name="Guo W."/>
            <person name="Chen H."/>
            <person name="Chen S."/>
            <person name="Zhou L."/>
            <person name="Zhou L."/>
            <person name="Ni X."/>
            <person name="Tian J."/>
            <person name="Zhou Y."/>
            <person name="Sheng Y."/>
            <person name="Liu T."/>
            <person name="Pan Y."/>
            <person name="Xia L."/>
            <person name="Li J."/>
            <person name="Zhao F."/>
            <person name="Cao W."/>
        </authorList>
    </citation>
    <scope>NUCLEOTIDE SEQUENCE</scope>
    <source>
        <strain evidence="5">Rmic-2018</strain>
        <tissue evidence="5">Larvae</tissue>
    </source>
</reference>
<organism evidence="5 6">
    <name type="scientific">Rhipicephalus microplus</name>
    <name type="common">Cattle tick</name>
    <name type="synonym">Boophilus microplus</name>
    <dbReference type="NCBI Taxonomy" id="6941"/>
    <lineage>
        <taxon>Eukaryota</taxon>
        <taxon>Metazoa</taxon>
        <taxon>Ecdysozoa</taxon>
        <taxon>Arthropoda</taxon>
        <taxon>Chelicerata</taxon>
        <taxon>Arachnida</taxon>
        <taxon>Acari</taxon>
        <taxon>Parasitiformes</taxon>
        <taxon>Ixodida</taxon>
        <taxon>Ixodoidea</taxon>
        <taxon>Ixodidae</taxon>
        <taxon>Rhipicephalinae</taxon>
        <taxon>Rhipicephalus</taxon>
        <taxon>Boophilus</taxon>
    </lineage>
</organism>
<accession>A0A9J6F1K5</accession>
<gene>
    <name evidence="5" type="ORF">HPB51_010120</name>
</gene>
<evidence type="ECO:0000256" key="3">
    <source>
        <dbReference type="SAM" id="MobiDB-lite"/>
    </source>
</evidence>
<feature type="region of interest" description="Disordered" evidence="3">
    <location>
        <begin position="15"/>
        <end position="43"/>
    </location>
</feature>
<dbReference type="Pfam" id="PF08403">
    <property type="entry name" value="AA_permease_N"/>
    <property type="match status" value="1"/>
</dbReference>
<protein>
    <recommendedName>
        <fullName evidence="4">Amino acid permease N-terminal domain-containing protein</fullName>
    </recommendedName>
</protein>
<evidence type="ECO:0000256" key="1">
    <source>
        <dbReference type="ARBA" id="ARBA00004651"/>
    </source>
</evidence>
<keyword evidence="2" id="KW-0813">Transport</keyword>
<feature type="domain" description="Amino acid permease N-terminal" evidence="4">
    <location>
        <begin position="69"/>
        <end position="105"/>
    </location>
</feature>
<evidence type="ECO:0000313" key="6">
    <source>
        <dbReference type="Proteomes" id="UP000821866"/>
    </source>
</evidence>
<dbReference type="InterPro" id="IPR013612">
    <property type="entry name" value="AA_permease_N"/>
</dbReference>
<keyword evidence="6" id="KW-1185">Reference proteome</keyword>